<dbReference type="EMBL" id="BAAAQM010000080">
    <property type="protein sequence ID" value="GAA2003953.1"/>
    <property type="molecule type" value="Genomic_DNA"/>
</dbReference>
<dbReference type="InterPro" id="IPR039424">
    <property type="entry name" value="SBP_5"/>
</dbReference>
<evidence type="ECO:0000256" key="2">
    <source>
        <dbReference type="SAM" id="SignalP"/>
    </source>
</evidence>
<dbReference type="InterPro" id="IPR000914">
    <property type="entry name" value="SBP_5_dom"/>
</dbReference>
<feature type="compositionally biased region" description="Low complexity" evidence="1">
    <location>
        <begin position="31"/>
        <end position="50"/>
    </location>
</feature>
<organism evidence="4 5">
    <name type="scientific">Catenulispora subtropica</name>
    <dbReference type="NCBI Taxonomy" id="450798"/>
    <lineage>
        <taxon>Bacteria</taxon>
        <taxon>Bacillati</taxon>
        <taxon>Actinomycetota</taxon>
        <taxon>Actinomycetes</taxon>
        <taxon>Catenulisporales</taxon>
        <taxon>Catenulisporaceae</taxon>
        <taxon>Catenulispora</taxon>
    </lineage>
</organism>
<keyword evidence="5" id="KW-1185">Reference proteome</keyword>
<accession>A0ABP5ESI4</accession>
<gene>
    <name evidence="4" type="ORF">GCM10009838_82720</name>
</gene>
<feature type="region of interest" description="Disordered" evidence="1">
    <location>
        <begin position="31"/>
        <end position="57"/>
    </location>
</feature>
<sequence length="599" mass="64073">MGVNRRTPALHTGVIAAAVALAAAACGSSGSSGNASSGSSGAVQGSSTSGRNTVNSASVKQGGTVTWTIEKTVQAWNPLTSSGNTFDYAQVTNGIYPDVYVPQPDYSLVLNTDLINGDPVVTNATATTPQKIVYTIQPNAKWSDGTPVSADDFIYLWQAQNGTNPNVDAASTTGYSAIASVVGSNNGKTVTVTFKQDQPFSDWKSLFTSILPAHIANQHGDVAASFTWLDANPPTVSAGPFIIAPGGVSADKSLIKTIRNTQYYGKAAALDEVDFRAITDSAQEPTALANGEVDGIYPQPQLDLVNRVKSINGVDYHINQGLVWEHIDLNLRNTAFGGPQNVDQTAPAKVALRQAMFTAFDRQGLLNRTVKQFDNQAAVLNNRMVVPGQPGYQDNVTQYYPPNGDLNKAKQLLTSAGYTGVGTALVDPSGKAVPPFVMRYTVGNAIRQDTCNLFAQTMKQLGITVNVSSTDNLGKTLTQADAQHSYDIVVFAWVDTPFPNSANQPIYTTAVQGTPMSNYGYYSNANVDKWLADATVNPDEKARENDLNQSDAQVTKDAYTLPLYQKPTMIAYKNNLGNVRDNPTQIGPTYNIQQWGIKS</sequence>
<dbReference type="CDD" id="cd08501">
    <property type="entry name" value="PBP2_Lpqw"/>
    <property type="match status" value="1"/>
</dbReference>
<dbReference type="SUPFAM" id="SSF53850">
    <property type="entry name" value="Periplasmic binding protein-like II"/>
    <property type="match status" value="1"/>
</dbReference>
<dbReference type="Proteomes" id="UP001499854">
    <property type="component" value="Unassembled WGS sequence"/>
</dbReference>
<feature type="signal peptide" evidence="2">
    <location>
        <begin position="1"/>
        <end position="22"/>
    </location>
</feature>
<comment type="caution">
    <text evidence="4">The sequence shown here is derived from an EMBL/GenBank/DDBJ whole genome shotgun (WGS) entry which is preliminary data.</text>
</comment>
<protein>
    <submittedName>
        <fullName evidence="4">ABC transporter family substrate-binding protein</fullName>
    </submittedName>
</protein>
<dbReference type="Gene3D" id="3.10.105.10">
    <property type="entry name" value="Dipeptide-binding Protein, Domain 3"/>
    <property type="match status" value="1"/>
</dbReference>
<evidence type="ECO:0000313" key="4">
    <source>
        <dbReference type="EMBL" id="GAA2003953.1"/>
    </source>
</evidence>
<name>A0ABP5ESI4_9ACTN</name>
<reference evidence="5" key="1">
    <citation type="journal article" date="2019" name="Int. J. Syst. Evol. Microbiol.">
        <title>The Global Catalogue of Microorganisms (GCM) 10K type strain sequencing project: providing services to taxonomists for standard genome sequencing and annotation.</title>
        <authorList>
            <consortium name="The Broad Institute Genomics Platform"/>
            <consortium name="The Broad Institute Genome Sequencing Center for Infectious Disease"/>
            <person name="Wu L."/>
            <person name="Ma J."/>
        </authorList>
    </citation>
    <scope>NUCLEOTIDE SEQUENCE [LARGE SCALE GENOMIC DNA]</scope>
    <source>
        <strain evidence="5">JCM 16013</strain>
    </source>
</reference>
<evidence type="ECO:0000259" key="3">
    <source>
        <dbReference type="Pfam" id="PF00496"/>
    </source>
</evidence>
<feature type="domain" description="Solute-binding protein family 5" evidence="3">
    <location>
        <begin position="130"/>
        <end position="505"/>
    </location>
</feature>
<dbReference type="Pfam" id="PF00496">
    <property type="entry name" value="SBP_bac_5"/>
    <property type="match status" value="1"/>
</dbReference>
<proteinExistence type="predicted"/>
<dbReference type="PANTHER" id="PTHR30290">
    <property type="entry name" value="PERIPLASMIC BINDING COMPONENT OF ABC TRANSPORTER"/>
    <property type="match status" value="1"/>
</dbReference>
<keyword evidence="2" id="KW-0732">Signal</keyword>
<dbReference type="RefSeq" id="WP_344662695.1">
    <property type="nucleotide sequence ID" value="NZ_BAAAQM010000080.1"/>
</dbReference>
<dbReference type="PROSITE" id="PS51257">
    <property type="entry name" value="PROKAR_LIPOPROTEIN"/>
    <property type="match status" value="1"/>
</dbReference>
<evidence type="ECO:0000256" key="1">
    <source>
        <dbReference type="SAM" id="MobiDB-lite"/>
    </source>
</evidence>
<dbReference type="Gene3D" id="3.40.190.10">
    <property type="entry name" value="Periplasmic binding protein-like II"/>
    <property type="match status" value="1"/>
</dbReference>
<feature type="chain" id="PRO_5045865901" evidence="2">
    <location>
        <begin position="23"/>
        <end position="599"/>
    </location>
</feature>
<dbReference type="PANTHER" id="PTHR30290:SF65">
    <property type="entry name" value="MONOACYL PHOSPHATIDYLINOSITOL TETRAMANNOSIDE-BINDING PROTEIN LPQW-RELATED"/>
    <property type="match status" value="1"/>
</dbReference>
<dbReference type="Gene3D" id="3.90.76.10">
    <property type="entry name" value="Dipeptide-binding Protein, Domain 1"/>
    <property type="match status" value="1"/>
</dbReference>
<evidence type="ECO:0000313" key="5">
    <source>
        <dbReference type="Proteomes" id="UP001499854"/>
    </source>
</evidence>